<keyword evidence="5" id="KW-0805">Transcription regulation</keyword>
<keyword evidence="4" id="KW-0902">Two-component regulatory system</keyword>
<keyword evidence="6" id="KW-0238">DNA-binding</keyword>
<feature type="domain" description="Response regulatory" evidence="10">
    <location>
        <begin position="3"/>
        <end position="120"/>
    </location>
</feature>
<evidence type="ECO:0000256" key="6">
    <source>
        <dbReference type="ARBA" id="ARBA00023125"/>
    </source>
</evidence>
<dbReference type="PROSITE" id="PS01124">
    <property type="entry name" value="HTH_ARAC_FAMILY_2"/>
    <property type="match status" value="1"/>
</dbReference>
<dbReference type="InterPro" id="IPR020449">
    <property type="entry name" value="Tscrpt_reg_AraC-type_HTH"/>
</dbReference>
<sequence length="550" mass="61280">MEKLIIVDDERSTRRGLRVCMDWAKYGIEVAGEAENGRKGLELAEALQPDIVLTDVRMPVMDGIEMTGRLRALLPEVKVVFVSGYDEVDYLKTAMKMDAVDYILKPVHLPELTEVVEKIVTLTHRERGRRDLLQRMSARLHESMPLLRERFFVQLIRGGESGGEHDGAALGRRAAFLELGLACEASYAVLLVSIDNSQAVFEAMPEREAELVSFAVCNICQEVLEAEQAGFVFEHRRGEYVLAVQLGERGGIESLVPLAERLKADLSGSLGRLAGGISLTIGIGGVASGLGQLHASYAMAYEAIAHKLYLGRNRVIAFDALGSERAVDFGGWHARIAELAALLKSADRSALQAQLSETFAALAAERTIGYKDSQRICLQLLLKISEFVAEFGFGTEALSRREAEAWARVAQLETLEDMQCELLGLLEAVCDAVERRKRTRSHEAVRSIVQIVESEYGGNLTIADIAAKVYLSQTYICLLFKQETGETINEYITRVRMHKAQELLRDTDLKLAEVCFAIGYAEPSYFSKQFRKWAGMNPREYRDTYREDRG</sequence>
<evidence type="ECO:0000256" key="1">
    <source>
        <dbReference type="ARBA" id="ARBA00004496"/>
    </source>
</evidence>
<feature type="domain" description="GGDEF" evidence="11">
    <location>
        <begin position="185"/>
        <end position="320"/>
    </location>
</feature>
<dbReference type="InterPro" id="IPR000160">
    <property type="entry name" value="GGDEF_dom"/>
</dbReference>
<keyword evidence="2" id="KW-0963">Cytoplasm</keyword>
<evidence type="ECO:0000259" key="11">
    <source>
        <dbReference type="PROSITE" id="PS50887"/>
    </source>
</evidence>
<keyword evidence="3 8" id="KW-0597">Phosphoprotein</keyword>
<protein>
    <submittedName>
        <fullName evidence="12">Response regulator</fullName>
    </submittedName>
</protein>
<reference evidence="12" key="1">
    <citation type="submission" date="2020-09" db="EMBL/GenBank/DDBJ databases">
        <title>A novel bacterium of genus Paenibacillus, isolated from South China Sea.</title>
        <authorList>
            <person name="Huang H."/>
            <person name="Mo K."/>
            <person name="Hu Y."/>
        </authorList>
    </citation>
    <scope>NUCLEOTIDE SEQUENCE</scope>
    <source>
        <strain evidence="12">IB182496</strain>
    </source>
</reference>
<evidence type="ECO:0000256" key="3">
    <source>
        <dbReference type="ARBA" id="ARBA00022553"/>
    </source>
</evidence>
<keyword evidence="7" id="KW-0804">Transcription</keyword>
<dbReference type="InterPro" id="IPR018060">
    <property type="entry name" value="HTH_AraC"/>
</dbReference>
<keyword evidence="13" id="KW-1185">Reference proteome</keyword>
<dbReference type="PROSITE" id="PS00041">
    <property type="entry name" value="HTH_ARAC_FAMILY_1"/>
    <property type="match status" value="1"/>
</dbReference>
<dbReference type="SUPFAM" id="SSF46689">
    <property type="entry name" value="Homeodomain-like"/>
    <property type="match status" value="2"/>
</dbReference>
<dbReference type="PROSITE" id="PS50110">
    <property type="entry name" value="RESPONSE_REGULATORY"/>
    <property type="match status" value="1"/>
</dbReference>
<dbReference type="InterPro" id="IPR009057">
    <property type="entry name" value="Homeodomain-like_sf"/>
</dbReference>
<dbReference type="SMART" id="SM00448">
    <property type="entry name" value="REC"/>
    <property type="match status" value="1"/>
</dbReference>
<gene>
    <name evidence="12" type="ORF">IDH44_13950</name>
</gene>
<dbReference type="Pfam" id="PF17853">
    <property type="entry name" value="GGDEF_2"/>
    <property type="match status" value="1"/>
</dbReference>
<dbReference type="CDD" id="cd17536">
    <property type="entry name" value="REC_YesN-like"/>
    <property type="match status" value="1"/>
</dbReference>
<dbReference type="GO" id="GO:0043565">
    <property type="term" value="F:sequence-specific DNA binding"/>
    <property type="evidence" value="ECO:0007669"/>
    <property type="project" value="InterPro"/>
</dbReference>
<evidence type="ECO:0000259" key="9">
    <source>
        <dbReference type="PROSITE" id="PS01124"/>
    </source>
</evidence>
<dbReference type="PRINTS" id="PR00032">
    <property type="entry name" value="HTHARAC"/>
</dbReference>
<feature type="modified residue" description="4-aspartylphosphate" evidence="8">
    <location>
        <position position="55"/>
    </location>
</feature>
<dbReference type="InterPro" id="IPR051552">
    <property type="entry name" value="HptR"/>
</dbReference>
<proteinExistence type="predicted"/>
<evidence type="ECO:0000256" key="7">
    <source>
        <dbReference type="ARBA" id="ARBA00023163"/>
    </source>
</evidence>
<dbReference type="GO" id="GO:0003700">
    <property type="term" value="F:DNA-binding transcription factor activity"/>
    <property type="evidence" value="ECO:0007669"/>
    <property type="project" value="InterPro"/>
</dbReference>
<feature type="domain" description="HTH araC/xylS-type" evidence="9">
    <location>
        <begin position="446"/>
        <end position="544"/>
    </location>
</feature>
<evidence type="ECO:0000259" key="10">
    <source>
        <dbReference type="PROSITE" id="PS50110"/>
    </source>
</evidence>
<evidence type="ECO:0000256" key="2">
    <source>
        <dbReference type="ARBA" id="ARBA00022490"/>
    </source>
</evidence>
<evidence type="ECO:0000256" key="4">
    <source>
        <dbReference type="ARBA" id="ARBA00023012"/>
    </source>
</evidence>
<dbReference type="Gene3D" id="3.40.50.2300">
    <property type="match status" value="1"/>
</dbReference>
<dbReference type="PROSITE" id="PS50887">
    <property type="entry name" value="GGDEF"/>
    <property type="match status" value="1"/>
</dbReference>
<dbReference type="InterPro" id="IPR011006">
    <property type="entry name" value="CheY-like_superfamily"/>
</dbReference>
<comment type="caution">
    <text evidence="12">The sequence shown here is derived from an EMBL/GenBank/DDBJ whole genome shotgun (WGS) entry which is preliminary data.</text>
</comment>
<dbReference type="PANTHER" id="PTHR42713:SF3">
    <property type="entry name" value="TRANSCRIPTIONAL REGULATORY PROTEIN HPTR"/>
    <property type="match status" value="1"/>
</dbReference>
<dbReference type="AlphaFoldDB" id="A0A927GT34"/>
<dbReference type="GO" id="GO:0000160">
    <property type="term" value="P:phosphorelay signal transduction system"/>
    <property type="evidence" value="ECO:0007669"/>
    <property type="project" value="UniProtKB-KW"/>
</dbReference>
<dbReference type="PANTHER" id="PTHR42713">
    <property type="entry name" value="HISTIDINE KINASE-RELATED"/>
    <property type="match status" value="1"/>
</dbReference>
<evidence type="ECO:0000313" key="13">
    <source>
        <dbReference type="Proteomes" id="UP000621560"/>
    </source>
</evidence>
<dbReference type="Gene3D" id="1.10.10.60">
    <property type="entry name" value="Homeodomain-like"/>
    <property type="match status" value="2"/>
</dbReference>
<name>A0A927GT34_9BACL</name>
<dbReference type="Pfam" id="PF12833">
    <property type="entry name" value="HTH_18"/>
    <property type="match status" value="1"/>
</dbReference>
<dbReference type="InterPro" id="IPR018062">
    <property type="entry name" value="HTH_AraC-typ_CS"/>
</dbReference>
<evidence type="ECO:0000256" key="8">
    <source>
        <dbReference type="PROSITE-ProRule" id="PRU00169"/>
    </source>
</evidence>
<dbReference type="SUPFAM" id="SSF52172">
    <property type="entry name" value="CheY-like"/>
    <property type="match status" value="1"/>
</dbReference>
<accession>A0A927GT34</accession>
<dbReference type="Pfam" id="PF00072">
    <property type="entry name" value="Response_reg"/>
    <property type="match status" value="1"/>
</dbReference>
<dbReference type="EMBL" id="JACXIZ010000022">
    <property type="protein sequence ID" value="MBD2846302.1"/>
    <property type="molecule type" value="Genomic_DNA"/>
</dbReference>
<organism evidence="12 13">
    <name type="scientific">Paenibacillus sabuli</name>
    <dbReference type="NCBI Taxonomy" id="2772509"/>
    <lineage>
        <taxon>Bacteria</taxon>
        <taxon>Bacillati</taxon>
        <taxon>Bacillota</taxon>
        <taxon>Bacilli</taxon>
        <taxon>Bacillales</taxon>
        <taxon>Paenibacillaceae</taxon>
        <taxon>Paenibacillus</taxon>
    </lineage>
</organism>
<dbReference type="SMART" id="SM00342">
    <property type="entry name" value="HTH_ARAC"/>
    <property type="match status" value="1"/>
</dbReference>
<dbReference type="Proteomes" id="UP000621560">
    <property type="component" value="Unassembled WGS sequence"/>
</dbReference>
<evidence type="ECO:0000256" key="5">
    <source>
        <dbReference type="ARBA" id="ARBA00023015"/>
    </source>
</evidence>
<dbReference type="GO" id="GO:0005737">
    <property type="term" value="C:cytoplasm"/>
    <property type="evidence" value="ECO:0007669"/>
    <property type="project" value="UniProtKB-SubCell"/>
</dbReference>
<comment type="subcellular location">
    <subcellularLocation>
        <location evidence="1">Cytoplasm</location>
    </subcellularLocation>
</comment>
<dbReference type="InterPro" id="IPR041522">
    <property type="entry name" value="CdaR_GGDEF"/>
</dbReference>
<evidence type="ECO:0000313" key="12">
    <source>
        <dbReference type="EMBL" id="MBD2846302.1"/>
    </source>
</evidence>
<dbReference type="RefSeq" id="WP_190918607.1">
    <property type="nucleotide sequence ID" value="NZ_JACXIZ010000022.1"/>
</dbReference>
<dbReference type="InterPro" id="IPR001789">
    <property type="entry name" value="Sig_transdc_resp-reg_receiver"/>
</dbReference>